<evidence type="ECO:0000313" key="2">
    <source>
        <dbReference type="EMBL" id="GGA90373.1"/>
    </source>
</evidence>
<organism evidence="2 3">
    <name type="scientific">Puia dinghuensis</name>
    <dbReference type="NCBI Taxonomy" id="1792502"/>
    <lineage>
        <taxon>Bacteria</taxon>
        <taxon>Pseudomonadati</taxon>
        <taxon>Bacteroidota</taxon>
        <taxon>Chitinophagia</taxon>
        <taxon>Chitinophagales</taxon>
        <taxon>Chitinophagaceae</taxon>
        <taxon>Puia</taxon>
    </lineage>
</organism>
<accession>A0A8J2UAT4</accession>
<reference evidence="2" key="2">
    <citation type="submission" date="2020-09" db="EMBL/GenBank/DDBJ databases">
        <authorList>
            <person name="Sun Q."/>
            <person name="Zhou Y."/>
        </authorList>
    </citation>
    <scope>NUCLEOTIDE SEQUENCE</scope>
    <source>
        <strain evidence="2">CGMCC 1.15448</strain>
    </source>
</reference>
<dbReference type="SUPFAM" id="SSF55874">
    <property type="entry name" value="ATPase domain of HSP90 chaperone/DNA topoisomerase II/histidine kinase"/>
    <property type="match status" value="1"/>
</dbReference>
<evidence type="ECO:0000256" key="1">
    <source>
        <dbReference type="SAM" id="MobiDB-lite"/>
    </source>
</evidence>
<proteinExistence type="predicted"/>
<dbReference type="InterPro" id="IPR036890">
    <property type="entry name" value="HATPase_C_sf"/>
</dbReference>
<comment type="caution">
    <text evidence="2">The sequence shown here is derived from an EMBL/GenBank/DDBJ whole genome shotgun (WGS) entry which is preliminary data.</text>
</comment>
<keyword evidence="3" id="KW-1185">Reference proteome</keyword>
<reference evidence="2" key="1">
    <citation type="journal article" date="2014" name="Int. J. Syst. Evol. Microbiol.">
        <title>Complete genome sequence of Corynebacterium casei LMG S-19264T (=DSM 44701T), isolated from a smear-ripened cheese.</title>
        <authorList>
            <consortium name="US DOE Joint Genome Institute (JGI-PGF)"/>
            <person name="Walter F."/>
            <person name="Albersmeier A."/>
            <person name="Kalinowski J."/>
            <person name="Ruckert C."/>
        </authorList>
    </citation>
    <scope>NUCLEOTIDE SEQUENCE</scope>
    <source>
        <strain evidence="2">CGMCC 1.15448</strain>
    </source>
</reference>
<feature type="region of interest" description="Disordered" evidence="1">
    <location>
        <begin position="1"/>
        <end position="28"/>
    </location>
</feature>
<feature type="compositionally biased region" description="Polar residues" evidence="1">
    <location>
        <begin position="1"/>
        <end position="23"/>
    </location>
</feature>
<dbReference type="RefSeq" id="WP_188929522.1">
    <property type="nucleotide sequence ID" value="NZ_BMJC01000001.1"/>
</dbReference>
<gene>
    <name evidence="2" type="ORF">GCM10011511_11990</name>
</gene>
<dbReference type="Proteomes" id="UP000607559">
    <property type="component" value="Unassembled WGS sequence"/>
</dbReference>
<name>A0A8J2UAT4_9BACT</name>
<evidence type="ECO:0000313" key="3">
    <source>
        <dbReference type="Proteomes" id="UP000607559"/>
    </source>
</evidence>
<dbReference type="EMBL" id="BMJC01000001">
    <property type="protein sequence ID" value="GGA90373.1"/>
    <property type="molecule type" value="Genomic_DNA"/>
</dbReference>
<sequence length="161" mass="17601">MKTQFFASSTTLQRPLPQNAQTVTPPPAGSVRVSLHRMIDQLLAGLQPLALRHGNILFNGIPEHLAINADENMLAYVLGSMIHSAVAGRKNEFIQIAVLVAEDRTIICVKDVGTYYYHAISTEYRKIQYAAEKLGGSISVDNDDSLCTNVSFSISNRLLAA</sequence>
<dbReference type="AlphaFoldDB" id="A0A8J2UAT4"/>
<protein>
    <submittedName>
        <fullName evidence="2">Uncharacterized protein</fullName>
    </submittedName>
</protein>